<gene>
    <name evidence="2" type="ORF">AVEN_69751_1</name>
</gene>
<evidence type="ECO:0000256" key="1">
    <source>
        <dbReference type="SAM" id="MobiDB-lite"/>
    </source>
</evidence>
<reference evidence="2 3" key="1">
    <citation type="journal article" date="2019" name="Sci. Rep.">
        <title>Orb-weaving spider Araneus ventricosus genome elucidates the spidroin gene catalogue.</title>
        <authorList>
            <person name="Kono N."/>
            <person name="Nakamura H."/>
            <person name="Ohtoshi R."/>
            <person name="Moran D.A.P."/>
            <person name="Shinohara A."/>
            <person name="Yoshida Y."/>
            <person name="Fujiwara M."/>
            <person name="Mori M."/>
            <person name="Tomita M."/>
            <person name="Arakawa K."/>
        </authorList>
    </citation>
    <scope>NUCLEOTIDE SEQUENCE [LARGE SCALE GENOMIC DNA]</scope>
</reference>
<dbReference type="EMBL" id="BGPR01000258">
    <property type="protein sequence ID" value="GBM08525.1"/>
    <property type="molecule type" value="Genomic_DNA"/>
</dbReference>
<proteinExistence type="predicted"/>
<feature type="region of interest" description="Disordered" evidence="1">
    <location>
        <begin position="1"/>
        <end position="35"/>
    </location>
</feature>
<dbReference type="AlphaFoldDB" id="A0A4Y2CZ13"/>
<dbReference type="Proteomes" id="UP000499080">
    <property type="component" value="Unassembled WGS sequence"/>
</dbReference>
<sequence>MGKKTATSLEQSTAARITKEGRPPTTSSRRSNKAFRTLHPLKEREGWQVRPSAVTANRKEKNGEKLRSRVDADLTKNVDATRESSVCGLVHRDNFRYPSATKLLDSVRKGTTVPTNYSGLVYVIYGNR</sequence>
<keyword evidence="3" id="KW-1185">Reference proteome</keyword>
<protein>
    <submittedName>
        <fullName evidence="2">Uncharacterized protein</fullName>
    </submittedName>
</protein>
<name>A0A4Y2CZ13_ARAVE</name>
<evidence type="ECO:0000313" key="3">
    <source>
        <dbReference type="Proteomes" id="UP000499080"/>
    </source>
</evidence>
<feature type="compositionally biased region" description="Polar residues" evidence="1">
    <location>
        <begin position="1"/>
        <end position="15"/>
    </location>
</feature>
<evidence type="ECO:0000313" key="2">
    <source>
        <dbReference type="EMBL" id="GBM08525.1"/>
    </source>
</evidence>
<organism evidence="2 3">
    <name type="scientific">Araneus ventricosus</name>
    <name type="common">Orbweaver spider</name>
    <name type="synonym">Epeira ventricosa</name>
    <dbReference type="NCBI Taxonomy" id="182803"/>
    <lineage>
        <taxon>Eukaryota</taxon>
        <taxon>Metazoa</taxon>
        <taxon>Ecdysozoa</taxon>
        <taxon>Arthropoda</taxon>
        <taxon>Chelicerata</taxon>
        <taxon>Arachnida</taxon>
        <taxon>Araneae</taxon>
        <taxon>Araneomorphae</taxon>
        <taxon>Entelegynae</taxon>
        <taxon>Araneoidea</taxon>
        <taxon>Araneidae</taxon>
        <taxon>Araneus</taxon>
    </lineage>
</organism>
<comment type="caution">
    <text evidence="2">The sequence shown here is derived from an EMBL/GenBank/DDBJ whole genome shotgun (WGS) entry which is preliminary data.</text>
</comment>
<accession>A0A4Y2CZ13</accession>